<sequence>MSRGPDATTLLERALLASAVAHGLTPVIGEVATTRWASATFTGMRHEIALTLRADPAAEAWLAALPESEFRLRGHLLADLIVVAHERVAGIASVRLEALTVEDR</sequence>
<dbReference type="OrthoDB" id="7473760at2"/>
<accession>A0A285QXG0</accession>
<proteinExistence type="predicted"/>
<evidence type="ECO:0000313" key="2">
    <source>
        <dbReference type="Proteomes" id="UP000219494"/>
    </source>
</evidence>
<evidence type="ECO:0000313" key="1">
    <source>
        <dbReference type="EMBL" id="SOB86531.1"/>
    </source>
</evidence>
<name>A0A285QXG0_9SPHN</name>
<organism evidence="1 2">
    <name type="scientific">Sphingomonas guangdongensis</name>
    <dbReference type="NCBI Taxonomy" id="1141890"/>
    <lineage>
        <taxon>Bacteria</taxon>
        <taxon>Pseudomonadati</taxon>
        <taxon>Pseudomonadota</taxon>
        <taxon>Alphaproteobacteria</taxon>
        <taxon>Sphingomonadales</taxon>
        <taxon>Sphingomonadaceae</taxon>
        <taxon>Sphingomonas</taxon>
    </lineage>
</organism>
<dbReference type="Proteomes" id="UP000219494">
    <property type="component" value="Unassembled WGS sequence"/>
</dbReference>
<dbReference type="AlphaFoldDB" id="A0A285QXG0"/>
<dbReference type="EMBL" id="OBMI01000002">
    <property type="protein sequence ID" value="SOB86531.1"/>
    <property type="molecule type" value="Genomic_DNA"/>
</dbReference>
<gene>
    <name evidence="1" type="ORF">SAMN06297144_1637</name>
</gene>
<reference evidence="1 2" key="1">
    <citation type="submission" date="2017-07" db="EMBL/GenBank/DDBJ databases">
        <authorList>
            <person name="Sun Z.S."/>
            <person name="Albrecht U."/>
            <person name="Echele G."/>
            <person name="Lee C.C."/>
        </authorList>
    </citation>
    <scope>NUCLEOTIDE SEQUENCE [LARGE SCALE GENOMIC DNA]</scope>
    <source>
        <strain evidence="1 2">CGMCC 1.12672</strain>
    </source>
</reference>
<keyword evidence="2" id="KW-1185">Reference proteome</keyword>
<protein>
    <submittedName>
        <fullName evidence="1">Uncharacterized protein</fullName>
    </submittedName>
</protein>
<dbReference type="RefSeq" id="WP_097063551.1">
    <property type="nucleotide sequence ID" value="NZ_OBMI01000002.1"/>
</dbReference>